<gene>
    <name evidence="2" type="ORF">EYF80_000018</name>
</gene>
<dbReference type="AlphaFoldDB" id="A0A4Z2JGN4"/>
<dbReference type="EMBL" id="SRLO01000001">
    <property type="protein sequence ID" value="TNN89415.1"/>
    <property type="molecule type" value="Genomic_DNA"/>
</dbReference>
<feature type="region of interest" description="Disordered" evidence="1">
    <location>
        <begin position="1"/>
        <end position="20"/>
    </location>
</feature>
<evidence type="ECO:0000313" key="3">
    <source>
        <dbReference type="Proteomes" id="UP000314294"/>
    </source>
</evidence>
<name>A0A4Z2JGN4_9TELE</name>
<evidence type="ECO:0000313" key="2">
    <source>
        <dbReference type="EMBL" id="TNN89415.1"/>
    </source>
</evidence>
<reference evidence="2 3" key="1">
    <citation type="submission" date="2019-03" db="EMBL/GenBank/DDBJ databases">
        <title>First draft genome of Liparis tanakae, snailfish: a comprehensive survey of snailfish specific genes.</title>
        <authorList>
            <person name="Kim W."/>
            <person name="Song I."/>
            <person name="Jeong J.-H."/>
            <person name="Kim D."/>
            <person name="Kim S."/>
            <person name="Ryu S."/>
            <person name="Song J.Y."/>
            <person name="Lee S.K."/>
        </authorList>
    </citation>
    <scope>NUCLEOTIDE SEQUENCE [LARGE SCALE GENOMIC DNA]</scope>
    <source>
        <tissue evidence="2">Muscle</tissue>
    </source>
</reference>
<comment type="caution">
    <text evidence="2">The sequence shown here is derived from an EMBL/GenBank/DDBJ whole genome shotgun (WGS) entry which is preliminary data.</text>
</comment>
<protein>
    <submittedName>
        <fullName evidence="2">Uncharacterized protein</fullName>
    </submittedName>
</protein>
<evidence type="ECO:0000256" key="1">
    <source>
        <dbReference type="SAM" id="MobiDB-lite"/>
    </source>
</evidence>
<dbReference type="Proteomes" id="UP000314294">
    <property type="component" value="Unassembled WGS sequence"/>
</dbReference>
<proteinExistence type="predicted"/>
<organism evidence="2 3">
    <name type="scientific">Liparis tanakae</name>
    <name type="common">Tanaka's snailfish</name>
    <dbReference type="NCBI Taxonomy" id="230148"/>
    <lineage>
        <taxon>Eukaryota</taxon>
        <taxon>Metazoa</taxon>
        <taxon>Chordata</taxon>
        <taxon>Craniata</taxon>
        <taxon>Vertebrata</taxon>
        <taxon>Euteleostomi</taxon>
        <taxon>Actinopterygii</taxon>
        <taxon>Neopterygii</taxon>
        <taxon>Teleostei</taxon>
        <taxon>Neoteleostei</taxon>
        <taxon>Acanthomorphata</taxon>
        <taxon>Eupercaria</taxon>
        <taxon>Perciformes</taxon>
        <taxon>Cottioidei</taxon>
        <taxon>Cottales</taxon>
        <taxon>Liparidae</taxon>
        <taxon>Liparis</taxon>
    </lineage>
</organism>
<accession>A0A4Z2JGN4</accession>
<sequence length="64" mass="7145">MSFNSMACSPVDTAEEDAARSAIRSPTLISMGRRKNRHFSFLEGSGTSRTKRPYLYLRDTSGTQ</sequence>
<keyword evidence="3" id="KW-1185">Reference proteome</keyword>